<dbReference type="AlphaFoldDB" id="A0AA97J205"/>
<sequence>MDQQEKLLSYNGELLIFQLSKGKSSGDSNTNLCVRRLMFTSGTKLFAEKDVASFSMCEEGVEMICCSCVSDFRTGILLPCILMKKTKKKSIKYILLLLHNFNKFEPVLHFKLDYELNEYIKLLAGPTVLWSYAKKIFYISPQTCTVLCAPIQFSSIKWVGEIKGEGIVVFGTRALCLPEADDGGKVPESEVLIWGSECLAYALEKQKALTGISFLPHAYSSVVSCIHIRRAEEVKNKFRTSVVAVTCKSQLIVFQDGLPKDVQQLPYEKPSSIQIAAVEGCNELVVVSFSSGEVCSIWKESLQVASCWQNVSSVLVDDFVGIGTDQVLVLPKTGSISGNLSTFQLTDLGKYNYVSNISYDSDSSSAEEMQENRFLTIKALEARLQAGFASVQELQQQLQLKERVLRKSCGALIDLVQGREHSFPSAEKEGLVSLWDETWKPFDNGISTPSEDQEQFVEEIWYRVVDDSLVVGVKLIESFDLQLSDVTLSLVMDHKYPSFFVTKCQCSIFKLKKAPLTESTSHWQLEPLPKRMKLDCCSGKECHGVASWLKADRTEALTAVTALSPFLAVHRVWCRVLLHAKERHCKDEKFQRNKSLTLSCGKILLSLEEISTGKHSIDLKDSKYAALRSMKDIVALCAVSHKMSFQIISRDCTLTHVNTWLLEQMECVSLEEYPNFKFCCKSGSLNGTLFRWNLETPFEGTLTVFCRHQTILFQCLHDLFGLLPPACKIKPLRVGRRKVLAEQLALALEKEMIFLWHSLSSDLCKTENNLSLDDDEDKETDSASTVQQFREAFKKEQKQSMLGTNQTVGGTSYRRIILNVAEAQLNSDTITWQCSSL</sequence>
<dbReference type="PANTHER" id="PTHR28450:SF1">
    <property type="entry name" value="FANCONI ANEMIA GROUP B PROTEIN"/>
    <property type="match status" value="1"/>
</dbReference>
<dbReference type="RefSeq" id="XP_054829978.1">
    <property type="nucleotide sequence ID" value="XM_054974003.1"/>
</dbReference>
<dbReference type="GO" id="GO:1905168">
    <property type="term" value="P:positive regulation of double-strand break repair via homologous recombination"/>
    <property type="evidence" value="ECO:0007669"/>
    <property type="project" value="TreeGrafter"/>
</dbReference>
<dbReference type="GO" id="GO:0036297">
    <property type="term" value="P:interstrand cross-link repair"/>
    <property type="evidence" value="ECO:0007669"/>
    <property type="project" value="InterPro"/>
</dbReference>
<dbReference type="GO" id="GO:1990414">
    <property type="term" value="P:replication-born double-strand break repair via sister chromatid exchange"/>
    <property type="evidence" value="ECO:0007669"/>
    <property type="project" value="TreeGrafter"/>
</dbReference>
<dbReference type="CTD" id="2187"/>
<dbReference type="Proteomes" id="UP001190640">
    <property type="component" value="Chromosome 3"/>
</dbReference>
<keyword evidence="1" id="KW-1185">Reference proteome</keyword>
<reference evidence="2" key="1">
    <citation type="submission" date="2025-08" db="UniProtKB">
        <authorList>
            <consortium name="RefSeq"/>
        </authorList>
    </citation>
    <scope>IDENTIFICATION</scope>
    <source>
        <tissue evidence="2">Blood</tissue>
    </source>
</reference>
<organism evidence="1 2">
    <name type="scientific">Eublepharis macularius</name>
    <name type="common">Leopard gecko</name>
    <name type="synonym">Cyrtodactylus macularius</name>
    <dbReference type="NCBI Taxonomy" id="481883"/>
    <lineage>
        <taxon>Eukaryota</taxon>
        <taxon>Metazoa</taxon>
        <taxon>Chordata</taxon>
        <taxon>Craniata</taxon>
        <taxon>Vertebrata</taxon>
        <taxon>Euteleostomi</taxon>
        <taxon>Lepidosauria</taxon>
        <taxon>Squamata</taxon>
        <taxon>Bifurcata</taxon>
        <taxon>Gekkota</taxon>
        <taxon>Eublepharidae</taxon>
        <taxon>Eublepharinae</taxon>
        <taxon>Eublepharis</taxon>
    </lineage>
</organism>
<dbReference type="GO" id="GO:0043240">
    <property type="term" value="C:Fanconi anaemia nuclear complex"/>
    <property type="evidence" value="ECO:0007669"/>
    <property type="project" value="InterPro"/>
</dbReference>
<dbReference type="PANTHER" id="PTHR28450">
    <property type="entry name" value="FANCONI ANEMIA GROUP B PROTEIN"/>
    <property type="match status" value="1"/>
</dbReference>
<accession>A0AA97J205</accession>
<dbReference type="InterPro" id="IPR033333">
    <property type="entry name" value="FANCB"/>
</dbReference>
<proteinExistence type="predicted"/>
<evidence type="ECO:0000313" key="2">
    <source>
        <dbReference type="RefSeq" id="XP_054829978.1"/>
    </source>
</evidence>
<dbReference type="GO" id="GO:2000042">
    <property type="term" value="P:negative regulation of double-strand break repair via homologous recombination"/>
    <property type="evidence" value="ECO:0007669"/>
    <property type="project" value="TreeGrafter"/>
</dbReference>
<protein>
    <submittedName>
        <fullName evidence="2">Fanconi anemia group B protein</fullName>
    </submittedName>
</protein>
<dbReference type="KEGG" id="emc:129325974"/>
<gene>
    <name evidence="2" type="primary">FANCB</name>
</gene>
<dbReference type="GeneID" id="129325974"/>
<evidence type="ECO:0000313" key="1">
    <source>
        <dbReference type="Proteomes" id="UP001190640"/>
    </source>
</evidence>
<name>A0AA97J205_EUBMA</name>